<dbReference type="PANTHER" id="PTHR46011">
    <property type="entry name" value="NUCLEAR HORMONE RECEPTOR FAMILY MEMBER NHR-86-RELATED"/>
    <property type="match status" value="1"/>
</dbReference>
<evidence type="ECO:0000256" key="3">
    <source>
        <dbReference type="ARBA" id="ARBA00022833"/>
    </source>
</evidence>
<keyword evidence="13" id="KW-1185">Reference proteome</keyword>
<dbReference type="GO" id="GO:0005634">
    <property type="term" value="C:nucleus"/>
    <property type="evidence" value="ECO:0007669"/>
    <property type="project" value="TreeGrafter"/>
</dbReference>
<keyword evidence="5" id="KW-0238">DNA-binding</keyword>
<sequence length="385" mass="44278">LFLQESVSEDCIMPAKGSSKQSNRDCLVCGATTRIAHLGVECCRACAVFYRRARRGNNFTCRSRTGRCAVGKELNCKKCRLDRIITLLESSGVQPPIAEDEDDDAKHEEALPSTSTTSGKTLLDRVRIQYNAMSFTRLSSELNARADPPHPLEISLEKGPFFKADFDSLVKAMRMLLTTSLEFGRTTFDEFTIMSDSDKWRLATNFFYHFRMFEGCYRANIYFPNEPEICFVTYATYTQLPFDEEFISTAPPNADVAGAIKFMKTSELRVFMKSAREMTTRVNLSEEEFLAIAVLMFWSNDDLSLSEEVARISRKYREQILKELHAYYLEKGIDNYAARLGELMMIIQLFERAKDFKVHFEVMRLFNILTDDNFVYCLQKDLTIN</sequence>
<feature type="domain" description="Nuclear receptor" evidence="10">
    <location>
        <begin position="23"/>
        <end position="100"/>
    </location>
</feature>
<feature type="non-terminal residue" evidence="12">
    <location>
        <position position="1"/>
    </location>
</feature>
<dbReference type="SMART" id="SM00430">
    <property type="entry name" value="HOLI"/>
    <property type="match status" value="1"/>
</dbReference>
<keyword evidence="4" id="KW-0805">Transcription regulation</keyword>
<dbReference type="Gene3D" id="1.10.565.10">
    <property type="entry name" value="Retinoid X Receptor"/>
    <property type="match status" value="1"/>
</dbReference>
<dbReference type="Pfam" id="PF00104">
    <property type="entry name" value="Hormone_recep"/>
    <property type="match status" value="1"/>
</dbReference>
<dbReference type="PROSITE" id="PS51030">
    <property type="entry name" value="NUCLEAR_REC_DBD_2"/>
    <property type="match status" value="1"/>
</dbReference>
<dbReference type="InterPro" id="IPR000536">
    <property type="entry name" value="Nucl_hrmn_rcpt_lig-bd"/>
</dbReference>
<dbReference type="EMBL" id="BTRK01000004">
    <property type="protein sequence ID" value="GMR46921.1"/>
    <property type="molecule type" value="Genomic_DNA"/>
</dbReference>
<keyword evidence="7" id="KW-0675">Receptor</keyword>
<evidence type="ECO:0000256" key="7">
    <source>
        <dbReference type="ARBA" id="ARBA00023170"/>
    </source>
</evidence>
<evidence type="ECO:0000313" key="13">
    <source>
        <dbReference type="Proteomes" id="UP001328107"/>
    </source>
</evidence>
<protein>
    <recommendedName>
        <fullName evidence="14">Nuclear receptor</fullName>
    </recommendedName>
</protein>
<keyword evidence="6" id="KW-0804">Transcription</keyword>
<evidence type="ECO:0000313" key="12">
    <source>
        <dbReference type="EMBL" id="GMR46921.1"/>
    </source>
</evidence>
<dbReference type="InterPro" id="IPR035500">
    <property type="entry name" value="NHR-like_dom_sf"/>
</dbReference>
<dbReference type="GO" id="GO:0003700">
    <property type="term" value="F:DNA-binding transcription factor activity"/>
    <property type="evidence" value="ECO:0007669"/>
    <property type="project" value="InterPro"/>
</dbReference>
<dbReference type="PANTHER" id="PTHR46011:SF6">
    <property type="entry name" value="HIGH ZINC ACTIVATED NUCLEAR RECEPTOR PROTEIN"/>
    <property type="match status" value="1"/>
</dbReference>
<evidence type="ECO:0000256" key="9">
    <source>
        <dbReference type="SAM" id="MobiDB-lite"/>
    </source>
</evidence>
<dbReference type="SUPFAM" id="SSF57716">
    <property type="entry name" value="Glucocorticoid receptor-like (DNA-binding domain)"/>
    <property type="match status" value="1"/>
</dbReference>
<feature type="domain" description="NR LBD" evidence="11">
    <location>
        <begin position="129"/>
        <end position="385"/>
    </location>
</feature>
<evidence type="ECO:0000259" key="11">
    <source>
        <dbReference type="PROSITE" id="PS51843"/>
    </source>
</evidence>
<feature type="region of interest" description="Disordered" evidence="9">
    <location>
        <begin position="94"/>
        <end position="117"/>
    </location>
</feature>
<dbReference type="Gene3D" id="3.30.50.10">
    <property type="entry name" value="Erythroid Transcription Factor GATA-1, subunit A"/>
    <property type="match status" value="1"/>
</dbReference>
<evidence type="ECO:0000259" key="10">
    <source>
        <dbReference type="PROSITE" id="PS51030"/>
    </source>
</evidence>
<keyword evidence="3" id="KW-0862">Zinc</keyword>
<evidence type="ECO:0008006" key="14">
    <source>
        <dbReference type="Google" id="ProtNLM"/>
    </source>
</evidence>
<organism evidence="12 13">
    <name type="scientific">Pristionchus mayeri</name>
    <dbReference type="NCBI Taxonomy" id="1317129"/>
    <lineage>
        <taxon>Eukaryota</taxon>
        <taxon>Metazoa</taxon>
        <taxon>Ecdysozoa</taxon>
        <taxon>Nematoda</taxon>
        <taxon>Chromadorea</taxon>
        <taxon>Rhabditida</taxon>
        <taxon>Rhabditina</taxon>
        <taxon>Diplogasteromorpha</taxon>
        <taxon>Diplogasteroidea</taxon>
        <taxon>Neodiplogasteridae</taxon>
        <taxon>Pristionchus</taxon>
    </lineage>
</organism>
<dbReference type="GO" id="GO:0008270">
    <property type="term" value="F:zinc ion binding"/>
    <property type="evidence" value="ECO:0007669"/>
    <property type="project" value="UniProtKB-KW"/>
</dbReference>
<proteinExistence type="predicted"/>
<evidence type="ECO:0000256" key="6">
    <source>
        <dbReference type="ARBA" id="ARBA00023163"/>
    </source>
</evidence>
<evidence type="ECO:0000256" key="5">
    <source>
        <dbReference type="ARBA" id="ARBA00023125"/>
    </source>
</evidence>
<dbReference type="Pfam" id="PF00105">
    <property type="entry name" value="zf-C4"/>
    <property type="match status" value="1"/>
</dbReference>
<keyword evidence="1" id="KW-0479">Metal-binding</keyword>
<evidence type="ECO:0000256" key="8">
    <source>
        <dbReference type="ARBA" id="ARBA00023242"/>
    </source>
</evidence>
<evidence type="ECO:0000256" key="1">
    <source>
        <dbReference type="ARBA" id="ARBA00022723"/>
    </source>
</evidence>
<gene>
    <name evidence="12" type="ORF">PMAYCL1PPCAC_17116</name>
</gene>
<dbReference type="GO" id="GO:0043565">
    <property type="term" value="F:sequence-specific DNA binding"/>
    <property type="evidence" value="ECO:0007669"/>
    <property type="project" value="InterPro"/>
</dbReference>
<dbReference type="AlphaFoldDB" id="A0AAN5I0K4"/>
<reference evidence="13" key="1">
    <citation type="submission" date="2022-10" db="EMBL/GenBank/DDBJ databases">
        <title>Genome assembly of Pristionchus species.</title>
        <authorList>
            <person name="Yoshida K."/>
            <person name="Sommer R.J."/>
        </authorList>
    </citation>
    <scope>NUCLEOTIDE SEQUENCE [LARGE SCALE GENOMIC DNA]</scope>
    <source>
        <strain evidence="13">RS5460</strain>
    </source>
</reference>
<evidence type="ECO:0000256" key="2">
    <source>
        <dbReference type="ARBA" id="ARBA00022771"/>
    </source>
</evidence>
<dbReference type="SMART" id="SM00399">
    <property type="entry name" value="ZnF_C4"/>
    <property type="match status" value="1"/>
</dbReference>
<dbReference type="InterPro" id="IPR013088">
    <property type="entry name" value="Znf_NHR/GATA"/>
</dbReference>
<dbReference type="Proteomes" id="UP001328107">
    <property type="component" value="Unassembled WGS sequence"/>
</dbReference>
<keyword evidence="2" id="KW-0863">Zinc-finger</keyword>
<evidence type="ECO:0000256" key="4">
    <source>
        <dbReference type="ARBA" id="ARBA00023015"/>
    </source>
</evidence>
<dbReference type="SUPFAM" id="SSF48508">
    <property type="entry name" value="Nuclear receptor ligand-binding domain"/>
    <property type="match status" value="1"/>
</dbReference>
<comment type="caution">
    <text evidence="12">The sequence shown here is derived from an EMBL/GenBank/DDBJ whole genome shotgun (WGS) entry which is preliminary data.</text>
</comment>
<dbReference type="PROSITE" id="PS51843">
    <property type="entry name" value="NR_LBD"/>
    <property type="match status" value="1"/>
</dbReference>
<dbReference type="InterPro" id="IPR001628">
    <property type="entry name" value="Znf_hrmn_rcpt"/>
</dbReference>
<name>A0AAN5I0K4_9BILA</name>
<keyword evidence="8" id="KW-0539">Nucleus</keyword>
<accession>A0AAN5I0K4</accession>